<protein>
    <submittedName>
        <fullName evidence="1">Uncharacterized protein</fullName>
    </submittedName>
</protein>
<name>A0ABP2GJH9_ACIRA</name>
<sequence>MNKVPKPITKFFTVEVTEAHVQSILPTAVDKIALLIFGVKTSVFLKASVGKPTSI</sequence>
<dbReference type="EMBL" id="ACVR01000061">
    <property type="protein sequence ID" value="EET81882.1"/>
    <property type="molecule type" value="Genomic_DNA"/>
</dbReference>
<evidence type="ECO:0000313" key="1">
    <source>
        <dbReference type="EMBL" id="EET81882.1"/>
    </source>
</evidence>
<dbReference type="Proteomes" id="UP000018419">
    <property type="component" value="Unassembled WGS sequence"/>
</dbReference>
<accession>A0ABP2GJH9</accession>
<gene>
    <name evidence="1" type="ORF">ACIRA0001_2009</name>
</gene>
<evidence type="ECO:0000313" key="2">
    <source>
        <dbReference type="Proteomes" id="UP000018419"/>
    </source>
</evidence>
<proteinExistence type="predicted"/>
<keyword evidence="2" id="KW-1185">Reference proteome</keyword>
<organism evidence="1 2">
    <name type="scientific">Acinetobacter radioresistens SK82</name>
    <dbReference type="NCBI Taxonomy" id="596318"/>
    <lineage>
        <taxon>Bacteria</taxon>
        <taxon>Pseudomonadati</taxon>
        <taxon>Pseudomonadota</taxon>
        <taxon>Gammaproteobacteria</taxon>
        <taxon>Moraxellales</taxon>
        <taxon>Moraxellaceae</taxon>
        <taxon>Acinetobacter</taxon>
    </lineage>
</organism>
<comment type="caution">
    <text evidence="1">The sequence shown here is derived from an EMBL/GenBank/DDBJ whole genome shotgun (WGS) entry which is preliminary data.</text>
</comment>
<reference evidence="1 2" key="1">
    <citation type="submission" date="2009-07" db="EMBL/GenBank/DDBJ databases">
        <authorList>
            <person name="Madupu R."/>
            <person name="Durkin A.S."/>
            <person name="Torralba M."/>
            <person name="Methe B."/>
            <person name="Sutton G.G."/>
            <person name="Strausberg R.L."/>
            <person name="Nelson K.E."/>
        </authorList>
    </citation>
    <scope>NUCLEOTIDE SEQUENCE [LARGE SCALE GENOMIC DNA]</scope>
    <source>
        <strain evidence="1 2">SK82</strain>
    </source>
</reference>